<keyword evidence="1" id="KW-0489">Methyltransferase</keyword>
<dbReference type="EMBL" id="PGGS01000100">
    <property type="protein sequence ID" value="PNH09194.1"/>
    <property type="molecule type" value="Genomic_DNA"/>
</dbReference>
<keyword evidence="6" id="KW-1185">Reference proteome</keyword>
<keyword evidence="1" id="KW-0819">tRNA processing</keyword>
<feature type="signal peptide" evidence="3">
    <location>
        <begin position="1"/>
        <end position="18"/>
    </location>
</feature>
<evidence type="ECO:0000313" key="5">
    <source>
        <dbReference type="EMBL" id="PNH09194.1"/>
    </source>
</evidence>
<dbReference type="EC" id="2.1.1.225" evidence="1"/>
<feature type="chain" id="PRO_5014317209" description="tRNA:m(4)X modification enzyme TRM13" evidence="3">
    <location>
        <begin position="19"/>
        <end position="521"/>
    </location>
</feature>
<feature type="region of interest" description="Disordered" evidence="2">
    <location>
        <begin position="87"/>
        <end position="117"/>
    </location>
</feature>
<dbReference type="InterPro" id="IPR039044">
    <property type="entry name" value="Trm13"/>
</dbReference>
<comment type="catalytic activity">
    <reaction evidence="1">
        <text>adenosine(4) in tRNA(His) + S-adenosyl-L-methionine = 2'-O-methyladenosine(4) in tRNA(His) + S-adenosyl-L-homocysteine + H(+)</text>
        <dbReference type="Rhea" id="RHEA:43196"/>
        <dbReference type="Rhea" id="RHEA-COMP:10401"/>
        <dbReference type="Rhea" id="RHEA-COMP:10402"/>
        <dbReference type="ChEBI" id="CHEBI:15378"/>
        <dbReference type="ChEBI" id="CHEBI:57856"/>
        <dbReference type="ChEBI" id="CHEBI:59789"/>
        <dbReference type="ChEBI" id="CHEBI:74411"/>
        <dbReference type="ChEBI" id="CHEBI:74477"/>
        <dbReference type="EC" id="2.1.1.225"/>
    </reaction>
</comment>
<sequence>MAPRLALVFVALAHAVVGEQVFKETAALAAVLNYTVLSFGLIAHHTDAKVDVTGAATDDAIPPKDWMVDTSGTRALPFDLIFDRLASAPSPPSSPPPSASAASGPFPDAPGAPGPGLLSLPDRLLQDILARVPGGSPGADGGAPCACAALRAAWREGLLHRAQSTVAALLAEYGEQALAATLYDRPGLLLLPGMQTATATGGGRGRGSGGRVWPALLRWAVVQVAAQWGCPPHEQATKLLELGMQKRDAALLRAVLGCTALRPYLCDSAWLAERLGRASIAGDPGEGVLRALLDSGVGACPEHQADRDEVLSYAVIVDEAGSARERRCRGRSRRSRGRCSSHHAAAKRRRMGVGSSEQRQRGWALCGHEAPAGAAPAEAKVEAGSGEDRAEGEDRTGCEEGGAWSDGSSAAQNTVPAAMAAGAHAPYDPVSCAAAAAAMVAGAHVLYDPTSRLPRARRMAVGAMCKQLLDAGRLDWLRSRFRSAELVSYVGPEVTGENRLLLAVQPVLGPEAGLNGSIITT</sequence>
<feature type="region of interest" description="Disordered" evidence="2">
    <location>
        <begin position="326"/>
        <end position="410"/>
    </location>
</feature>
<keyword evidence="1" id="KW-0949">S-adenosyl-L-methionine</keyword>
<feature type="domain" description="Methyltransferase TRM13" evidence="4">
    <location>
        <begin position="450"/>
        <end position="503"/>
    </location>
</feature>
<dbReference type="OrthoDB" id="547800at2759"/>
<feature type="compositionally biased region" description="Pro residues" evidence="2">
    <location>
        <begin position="89"/>
        <end position="98"/>
    </location>
</feature>
<dbReference type="GO" id="GO:0106050">
    <property type="term" value="F:tRNA 2'-O-methyltransferase activity"/>
    <property type="evidence" value="ECO:0007669"/>
    <property type="project" value="UniProtKB-UniRule"/>
</dbReference>
<dbReference type="PANTHER" id="PTHR12998">
    <property type="entry name" value="TRNA:M(4)X MODIFICATION ENZYME TRM13 HOMOLOG"/>
    <property type="match status" value="1"/>
</dbReference>
<comment type="similarity">
    <text evidence="1">Belongs to the methyltransferase TRM13 family.</text>
</comment>
<organism evidence="5 6">
    <name type="scientific">Tetrabaena socialis</name>
    <dbReference type="NCBI Taxonomy" id="47790"/>
    <lineage>
        <taxon>Eukaryota</taxon>
        <taxon>Viridiplantae</taxon>
        <taxon>Chlorophyta</taxon>
        <taxon>core chlorophytes</taxon>
        <taxon>Chlorophyceae</taxon>
        <taxon>CS clade</taxon>
        <taxon>Chlamydomonadales</taxon>
        <taxon>Tetrabaenaceae</taxon>
        <taxon>Tetrabaena</taxon>
    </lineage>
</organism>
<comment type="function">
    <text evidence="1">tRNA methylase which 2'-O-methylates cytidine(4) in tRNA(Pro) and tRNA(Gly)(GCC), and adenosine(4) in tRNA(His).</text>
</comment>
<evidence type="ECO:0000256" key="3">
    <source>
        <dbReference type="SAM" id="SignalP"/>
    </source>
</evidence>
<dbReference type="Proteomes" id="UP000236333">
    <property type="component" value="Unassembled WGS sequence"/>
</dbReference>
<keyword evidence="1" id="KW-0808">Transferase</keyword>
<accession>A0A2J8A9J2</accession>
<keyword evidence="1" id="KW-0862">Zinc</keyword>
<comment type="catalytic activity">
    <reaction evidence="1">
        <text>cytidine(4) in tRNA(Pro) + S-adenosyl-L-methionine = 2'-O-methylcytidine(4) in tRNA(Pro) + S-adenosyl-L-homocysteine + H(+)</text>
        <dbReference type="Rhea" id="RHEA:32767"/>
        <dbReference type="Rhea" id="RHEA-COMP:10397"/>
        <dbReference type="Rhea" id="RHEA-COMP:10398"/>
        <dbReference type="ChEBI" id="CHEBI:15378"/>
        <dbReference type="ChEBI" id="CHEBI:57856"/>
        <dbReference type="ChEBI" id="CHEBI:59789"/>
        <dbReference type="ChEBI" id="CHEBI:74495"/>
        <dbReference type="ChEBI" id="CHEBI:82748"/>
        <dbReference type="EC" id="2.1.1.225"/>
    </reaction>
</comment>
<feature type="compositionally biased region" description="Basic and acidic residues" evidence="2">
    <location>
        <begin position="386"/>
        <end position="398"/>
    </location>
</feature>
<comment type="caution">
    <text evidence="5">The sequence shown here is derived from an EMBL/GenBank/DDBJ whole genome shotgun (WGS) entry which is preliminary data.</text>
</comment>
<feature type="compositionally biased region" description="Basic residues" evidence="2">
    <location>
        <begin position="326"/>
        <end position="351"/>
    </location>
</feature>
<feature type="compositionally biased region" description="Low complexity" evidence="2">
    <location>
        <begin position="369"/>
        <end position="384"/>
    </location>
</feature>
<reference evidence="5 6" key="1">
    <citation type="journal article" date="2017" name="Mol. Biol. Evol.">
        <title>The 4-celled Tetrabaena socialis nuclear genome reveals the essential components for genetic control of cell number at the origin of multicellularity in the volvocine lineage.</title>
        <authorList>
            <person name="Featherston J."/>
            <person name="Arakaki Y."/>
            <person name="Hanschen E.R."/>
            <person name="Ferris P.J."/>
            <person name="Michod R.E."/>
            <person name="Olson B.J.S.C."/>
            <person name="Nozaki H."/>
            <person name="Durand P.M."/>
        </authorList>
    </citation>
    <scope>NUCLEOTIDE SEQUENCE [LARGE SCALE GENOMIC DNA]</scope>
    <source>
        <strain evidence="5 6">NIES-571</strain>
    </source>
</reference>
<protein>
    <recommendedName>
        <fullName evidence="1">tRNA:m(4)X modification enzyme TRM13</fullName>
        <ecNumber evidence="1">2.1.1.225</ecNumber>
    </recommendedName>
</protein>
<comment type="catalytic activity">
    <reaction evidence="1">
        <text>cytidine(4) in tRNA(Gly)(GCC) + S-adenosyl-L-methionine = 2'-O-methylcytidine(4) in tRNA(Gly)(GCC) + S-adenosyl-L-homocysteine + H(+)</text>
        <dbReference type="Rhea" id="RHEA:43192"/>
        <dbReference type="Rhea" id="RHEA-COMP:10399"/>
        <dbReference type="Rhea" id="RHEA-COMP:10400"/>
        <dbReference type="ChEBI" id="CHEBI:15378"/>
        <dbReference type="ChEBI" id="CHEBI:57856"/>
        <dbReference type="ChEBI" id="CHEBI:59789"/>
        <dbReference type="ChEBI" id="CHEBI:74495"/>
        <dbReference type="ChEBI" id="CHEBI:82748"/>
        <dbReference type="EC" id="2.1.1.225"/>
    </reaction>
</comment>
<evidence type="ECO:0000313" key="6">
    <source>
        <dbReference type="Proteomes" id="UP000236333"/>
    </source>
</evidence>
<evidence type="ECO:0000259" key="4">
    <source>
        <dbReference type="Pfam" id="PF05206"/>
    </source>
</evidence>
<keyword evidence="3" id="KW-0732">Signal</keyword>
<proteinExistence type="inferred from homology"/>
<dbReference type="Pfam" id="PF05206">
    <property type="entry name" value="TRM13"/>
    <property type="match status" value="1"/>
</dbReference>
<keyword evidence="1" id="KW-0863">Zinc-finger</keyword>
<dbReference type="GO" id="GO:0008270">
    <property type="term" value="F:zinc ion binding"/>
    <property type="evidence" value="ECO:0007669"/>
    <property type="project" value="UniProtKB-KW"/>
</dbReference>
<dbReference type="PANTHER" id="PTHR12998:SF0">
    <property type="entry name" value="TRNA:M(4)X MODIFICATION ENZYME TRM13 HOMOLOG"/>
    <property type="match status" value="1"/>
</dbReference>
<dbReference type="GO" id="GO:0030488">
    <property type="term" value="P:tRNA methylation"/>
    <property type="evidence" value="ECO:0007669"/>
    <property type="project" value="InterPro"/>
</dbReference>
<dbReference type="AlphaFoldDB" id="A0A2J8A9J2"/>
<evidence type="ECO:0000256" key="1">
    <source>
        <dbReference type="RuleBase" id="RU367103"/>
    </source>
</evidence>
<name>A0A2J8A9J2_9CHLO</name>
<gene>
    <name evidence="5" type="ORF">TSOC_004235</name>
</gene>
<evidence type="ECO:0000256" key="2">
    <source>
        <dbReference type="SAM" id="MobiDB-lite"/>
    </source>
</evidence>
<keyword evidence="1" id="KW-0479">Metal-binding</keyword>
<dbReference type="InterPro" id="IPR007871">
    <property type="entry name" value="Methyltransferase_TRM13"/>
</dbReference>